<feature type="domain" description="ABC transmembrane type-1" evidence="9">
    <location>
        <begin position="12"/>
        <end position="293"/>
    </location>
</feature>
<dbReference type="PANTHER" id="PTHR24221:SF654">
    <property type="entry name" value="ATP-BINDING CASSETTE SUB-FAMILY B MEMBER 6"/>
    <property type="match status" value="1"/>
</dbReference>
<evidence type="ECO:0000313" key="11">
    <source>
        <dbReference type="Proteomes" id="UP000033452"/>
    </source>
</evidence>
<dbReference type="RefSeq" id="WP_046005132.1">
    <property type="nucleotide sequence ID" value="NZ_JXYA01000024.1"/>
</dbReference>
<accession>A0A0F4QQ17</accession>
<dbReference type="Proteomes" id="UP000033452">
    <property type="component" value="Unassembled WGS sequence"/>
</dbReference>
<dbReference type="InterPro" id="IPR036640">
    <property type="entry name" value="ABC1_TM_sf"/>
</dbReference>
<dbReference type="InterPro" id="IPR011527">
    <property type="entry name" value="ABC1_TM_dom"/>
</dbReference>
<feature type="transmembrane region" description="Helical" evidence="7">
    <location>
        <begin position="231"/>
        <end position="251"/>
    </location>
</feature>
<evidence type="ECO:0000256" key="2">
    <source>
        <dbReference type="ARBA" id="ARBA00022692"/>
    </source>
</evidence>
<evidence type="ECO:0000259" key="8">
    <source>
        <dbReference type="PROSITE" id="PS50893"/>
    </source>
</evidence>
<evidence type="ECO:0000256" key="7">
    <source>
        <dbReference type="SAM" id="Phobius"/>
    </source>
</evidence>
<dbReference type="PROSITE" id="PS50929">
    <property type="entry name" value="ABC_TM1F"/>
    <property type="match status" value="1"/>
</dbReference>
<dbReference type="EMBL" id="JXYA01000024">
    <property type="protein sequence ID" value="KJZ08727.1"/>
    <property type="molecule type" value="Genomic_DNA"/>
</dbReference>
<name>A0A0F4QQ17_9GAMM</name>
<dbReference type="PANTHER" id="PTHR24221">
    <property type="entry name" value="ATP-BINDING CASSETTE SUB-FAMILY B"/>
    <property type="match status" value="1"/>
</dbReference>
<organism evidence="10 11">
    <name type="scientific">Pseudoalteromonas rubra</name>
    <dbReference type="NCBI Taxonomy" id="43658"/>
    <lineage>
        <taxon>Bacteria</taxon>
        <taxon>Pseudomonadati</taxon>
        <taxon>Pseudomonadota</taxon>
        <taxon>Gammaproteobacteria</taxon>
        <taxon>Alteromonadales</taxon>
        <taxon>Pseudoalteromonadaceae</taxon>
        <taxon>Pseudoalteromonas</taxon>
    </lineage>
</organism>
<dbReference type="OrthoDB" id="9760776at2"/>
<evidence type="ECO:0000256" key="3">
    <source>
        <dbReference type="ARBA" id="ARBA00022741"/>
    </source>
</evidence>
<evidence type="ECO:0000256" key="5">
    <source>
        <dbReference type="ARBA" id="ARBA00022989"/>
    </source>
</evidence>
<dbReference type="InterPro" id="IPR005898">
    <property type="entry name" value="Cyc_pep_transpt_SyrD/YojI"/>
</dbReference>
<evidence type="ECO:0000256" key="4">
    <source>
        <dbReference type="ARBA" id="ARBA00022840"/>
    </source>
</evidence>
<sequence>MLYRLVLSHKKLLILATLLSVVSALSGIGIISLVNAEIENVSNPDSDVLRGLGIFFAALAGFLTFSVISQYILTKLSVQIMVSIRENLVKRVLSTSYEQIERVGGHRIFATLTKDIESLTATLSAVPHVAYNLATVLLCFAYMAYQSWQLFLFVGGVLLLAMVVAQLLMGLGIQRFQAVRELDDSLFKNFRALIDGGKELNINFNRKRFFYKEVVTPNIQEIKKSTISAHIVFIILSNWTNLILFLALGSVVFMSQLFLSGIATAVVVSFVLTLVYVIGPLTVLINTYSVVAEGIVSSQKIEKLQLSEEILTDQLDNTLNPEHNWQTLDIEAIEYEYRRDDSDDYHFSIGPVSTQIQRGEIVFLIGGNGCGKSTFAKVLCGLYTPTQGRIRLDGRDAAQAMDWYRCHFSTIFSDFYLFEQVIDANGMLADDNKIRQYLSKLKLDQKVTVDKGILSTTELSQGQKKRLGLLLSYMEDTPLYIFDEWAADQDPYFRNFFYRELLPELKSLGKTVFVISHDEHYFSLSDRILKFEAGQMEDVTASFPATPPVDKHQPVALA</sequence>
<keyword evidence="4" id="KW-0067">ATP-binding</keyword>
<dbReference type="GO" id="GO:0005524">
    <property type="term" value="F:ATP binding"/>
    <property type="evidence" value="ECO:0007669"/>
    <property type="project" value="UniProtKB-KW"/>
</dbReference>
<dbReference type="InterPro" id="IPR027417">
    <property type="entry name" value="P-loop_NTPase"/>
</dbReference>
<keyword evidence="6 7" id="KW-0472">Membrane</keyword>
<dbReference type="SUPFAM" id="SSF90123">
    <property type="entry name" value="ABC transporter transmembrane region"/>
    <property type="match status" value="1"/>
</dbReference>
<reference evidence="10 11" key="1">
    <citation type="journal article" date="2015" name="BMC Genomics">
        <title>Genome mining reveals unlocked bioactive potential of marine Gram-negative bacteria.</title>
        <authorList>
            <person name="Machado H."/>
            <person name="Sonnenschein E.C."/>
            <person name="Melchiorsen J."/>
            <person name="Gram L."/>
        </authorList>
    </citation>
    <scope>NUCLEOTIDE SEQUENCE [LARGE SCALE GENOMIC DNA]</scope>
    <source>
        <strain evidence="10 11">S2471</strain>
    </source>
</reference>
<comment type="subcellular location">
    <subcellularLocation>
        <location evidence="1">Cell membrane</location>
        <topology evidence="1">Multi-pass membrane protein</topology>
    </subcellularLocation>
</comment>
<dbReference type="InterPro" id="IPR003439">
    <property type="entry name" value="ABC_transporter-like_ATP-bd"/>
</dbReference>
<dbReference type="GO" id="GO:1904680">
    <property type="term" value="F:peptide transmembrane transporter activity"/>
    <property type="evidence" value="ECO:0007669"/>
    <property type="project" value="InterPro"/>
</dbReference>
<dbReference type="PATRIC" id="fig|43658.5.peg.2439"/>
<dbReference type="InterPro" id="IPR039421">
    <property type="entry name" value="Type_1_exporter"/>
</dbReference>
<feature type="transmembrane region" description="Helical" evidence="7">
    <location>
        <begin position="129"/>
        <end position="145"/>
    </location>
</feature>
<evidence type="ECO:0000256" key="1">
    <source>
        <dbReference type="ARBA" id="ARBA00004651"/>
    </source>
</evidence>
<dbReference type="GO" id="GO:0015833">
    <property type="term" value="P:peptide transport"/>
    <property type="evidence" value="ECO:0007669"/>
    <property type="project" value="InterPro"/>
</dbReference>
<evidence type="ECO:0000256" key="6">
    <source>
        <dbReference type="ARBA" id="ARBA00023136"/>
    </source>
</evidence>
<dbReference type="Pfam" id="PF00664">
    <property type="entry name" value="ABC_membrane"/>
    <property type="match status" value="1"/>
</dbReference>
<dbReference type="Gene3D" id="3.40.50.300">
    <property type="entry name" value="P-loop containing nucleotide triphosphate hydrolases"/>
    <property type="match status" value="1"/>
</dbReference>
<dbReference type="GO" id="GO:0034040">
    <property type="term" value="F:ATPase-coupled lipid transmembrane transporter activity"/>
    <property type="evidence" value="ECO:0007669"/>
    <property type="project" value="TreeGrafter"/>
</dbReference>
<keyword evidence="2 7" id="KW-0812">Transmembrane</keyword>
<dbReference type="PROSITE" id="PS50893">
    <property type="entry name" value="ABC_TRANSPORTER_2"/>
    <property type="match status" value="1"/>
</dbReference>
<proteinExistence type="predicted"/>
<dbReference type="GO" id="GO:0005886">
    <property type="term" value="C:plasma membrane"/>
    <property type="evidence" value="ECO:0007669"/>
    <property type="project" value="UniProtKB-SubCell"/>
</dbReference>
<dbReference type="PROSITE" id="PS00211">
    <property type="entry name" value="ABC_TRANSPORTER_1"/>
    <property type="match status" value="1"/>
</dbReference>
<dbReference type="AlphaFoldDB" id="A0A0F4QQ17"/>
<gene>
    <name evidence="10" type="ORF">TW77_11535</name>
</gene>
<keyword evidence="11" id="KW-1185">Reference proteome</keyword>
<dbReference type="SMART" id="SM00382">
    <property type="entry name" value="AAA"/>
    <property type="match status" value="1"/>
</dbReference>
<feature type="transmembrane region" description="Helical" evidence="7">
    <location>
        <begin position="257"/>
        <end position="278"/>
    </location>
</feature>
<dbReference type="InterPro" id="IPR003593">
    <property type="entry name" value="AAA+_ATPase"/>
</dbReference>
<evidence type="ECO:0000313" key="10">
    <source>
        <dbReference type="EMBL" id="KJZ08727.1"/>
    </source>
</evidence>
<dbReference type="Gene3D" id="1.20.1560.10">
    <property type="entry name" value="ABC transporter type 1, transmembrane domain"/>
    <property type="match status" value="1"/>
</dbReference>
<evidence type="ECO:0000259" key="9">
    <source>
        <dbReference type="PROSITE" id="PS50929"/>
    </source>
</evidence>
<comment type="caution">
    <text evidence="10">The sequence shown here is derived from an EMBL/GenBank/DDBJ whole genome shotgun (WGS) entry which is preliminary data.</text>
</comment>
<feature type="domain" description="ABC transporter" evidence="8">
    <location>
        <begin position="328"/>
        <end position="558"/>
    </location>
</feature>
<keyword evidence="3" id="KW-0547">Nucleotide-binding</keyword>
<dbReference type="SUPFAM" id="SSF52540">
    <property type="entry name" value="P-loop containing nucleoside triphosphate hydrolases"/>
    <property type="match status" value="1"/>
</dbReference>
<feature type="transmembrane region" description="Helical" evidence="7">
    <location>
        <begin position="151"/>
        <end position="173"/>
    </location>
</feature>
<keyword evidence="5 7" id="KW-1133">Transmembrane helix</keyword>
<feature type="transmembrane region" description="Helical" evidence="7">
    <location>
        <begin position="12"/>
        <end position="34"/>
    </location>
</feature>
<protein>
    <submittedName>
        <fullName evidence="10">Cyclic peptide transporter</fullName>
    </submittedName>
</protein>
<dbReference type="NCBIfam" id="TIGR01194">
    <property type="entry name" value="cyc_pep_trnsptr"/>
    <property type="match status" value="1"/>
</dbReference>
<dbReference type="GO" id="GO:0016887">
    <property type="term" value="F:ATP hydrolysis activity"/>
    <property type="evidence" value="ECO:0007669"/>
    <property type="project" value="InterPro"/>
</dbReference>
<feature type="transmembrane region" description="Helical" evidence="7">
    <location>
        <begin position="54"/>
        <end position="73"/>
    </location>
</feature>
<dbReference type="GO" id="GO:0140359">
    <property type="term" value="F:ABC-type transporter activity"/>
    <property type="evidence" value="ECO:0007669"/>
    <property type="project" value="InterPro"/>
</dbReference>
<dbReference type="Pfam" id="PF00005">
    <property type="entry name" value="ABC_tran"/>
    <property type="match status" value="1"/>
</dbReference>
<dbReference type="InterPro" id="IPR017871">
    <property type="entry name" value="ABC_transporter-like_CS"/>
</dbReference>